<dbReference type="SUPFAM" id="SSF53850">
    <property type="entry name" value="Periplasmic binding protein-like II"/>
    <property type="match status" value="1"/>
</dbReference>
<dbReference type="PROSITE" id="PS51318">
    <property type="entry name" value="TAT"/>
    <property type="match status" value="1"/>
</dbReference>
<reference evidence="5 6" key="1">
    <citation type="submission" date="2014-01" db="EMBL/GenBank/DDBJ databases">
        <title>Genome sequence determination for a cystic fibrosis isolate, Inquilinus limosus.</title>
        <authorList>
            <person name="Pino M."/>
            <person name="Di Conza J."/>
            <person name="Gutkind G."/>
        </authorList>
    </citation>
    <scope>NUCLEOTIDE SEQUENCE [LARGE SCALE GENOMIC DNA]</scope>
    <source>
        <strain evidence="5 6">MP06</strain>
    </source>
</reference>
<dbReference type="RefSeq" id="WP_034842294.1">
    <property type="nucleotide sequence ID" value="NZ_JANX01000278.1"/>
</dbReference>
<evidence type="ECO:0000256" key="1">
    <source>
        <dbReference type="ARBA" id="ARBA00004418"/>
    </source>
</evidence>
<evidence type="ECO:0000313" key="5">
    <source>
        <dbReference type="EMBL" id="KGM32692.1"/>
    </source>
</evidence>
<dbReference type="Pfam" id="PF01547">
    <property type="entry name" value="SBP_bac_1"/>
    <property type="match status" value="1"/>
</dbReference>
<dbReference type="PANTHER" id="PTHR43649:SF34">
    <property type="entry name" value="ABC TRANSPORTER PERIPLASMIC-BINDING PROTEIN YCJN-RELATED"/>
    <property type="match status" value="1"/>
</dbReference>
<comment type="caution">
    <text evidence="5">The sequence shown here is derived from an EMBL/GenBank/DDBJ whole genome shotgun (WGS) entry which is preliminary data.</text>
</comment>
<gene>
    <name evidence="5" type="ORF">P409_19945</name>
</gene>
<proteinExistence type="inferred from homology"/>
<evidence type="ECO:0000313" key="6">
    <source>
        <dbReference type="Proteomes" id="UP000029995"/>
    </source>
</evidence>
<dbReference type="InterPro" id="IPR050490">
    <property type="entry name" value="Bact_solute-bd_prot1"/>
</dbReference>
<comment type="similarity">
    <text evidence="2">Belongs to the bacterial solute-binding protein 1 family.</text>
</comment>
<dbReference type="Proteomes" id="UP000029995">
    <property type="component" value="Unassembled WGS sequence"/>
</dbReference>
<dbReference type="AlphaFoldDB" id="A0A0A0D6P1"/>
<keyword evidence="4" id="KW-0732">Signal</keyword>
<protein>
    <submittedName>
        <fullName evidence="5">ABC transporter substrate-binding protein</fullName>
    </submittedName>
</protein>
<dbReference type="GO" id="GO:0042597">
    <property type="term" value="C:periplasmic space"/>
    <property type="evidence" value="ECO:0007669"/>
    <property type="project" value="UniProtKB-SubCell"/>
</dbReference>
<comment type="subcellular location">
    <subcellularLocation>
        <location evidence="1">Periplasm</location>
    </subcellularLocation>
</comment>
<dbReference type="Gene3D" id="3.40.190.10">
    <property type="entry name" value="Periplasmic binding protein-like II"/>
    <property type="match status" value="2"/>
</dbReference>
<dbReference type="PANTHER" id="PTHR43649">
    <property type="entry name" value="ARABINOSE-BINDING PROTEIN-RELATED"/>
    <property type="match status" value="1"/>
</dbReference>
<dbReference type="OrthoDB" id="9804061at2"/>
<evidence type="ECO:0000256" key="3">
    <source>
        <dbReference type="ARBA" id="ARBA00022448"/>
    </source>
</evidence>
<name>A0A0A0D6P1_9PROT</name>
<dbReference type="InterPro" id="IPR006059">
    <property type="entry name" value="SBP"/>
</dbReference>
<dbReference type="EMBL" id="JANX01000278">
    <property type="protein sequence ID" value="KGM32692.1"/>
    <property type="molecule type" value="Genomic_DNA"/>
</dbReference>
<sequence length="478" mass="52163">MKRTTDLFDRHLAGGLSRRELMTGAAKLGLGGAAAGFLLNQAGTRALAATGPDFKKFSGKKISLLLNKHPYTDAMIANLDNFKALTGLDVSYDVFPEDVYFDKVTATLSSKSPQYDVFMTGAYQTWQYGPAGWLADINEYIKNPELTAAAYNWDDVLPGLRSSTAWSGVPGEPLGGDGAKQWAVPWGFELNSVAYNKRIFDAAGMKPPKDLPEMVDQAGKLSALNQGFYGVGVRGSRSWATIHPGYLSGLTNYGGNDFAVTDGKLKAAMNSAEAKEFTKLWIEMIQKGGPKNWTTYTWYEVGNDLGAGASAMIFDADILGYFQNKGTKEAGNLAYHPFSAKPGATAPTPNVWIWSLAMSAFSQQPEAGWYFVQWASGTEHTTFGATKADLVNPVRQSVWDNADFHKRLESYPGYLDQYKASAAGSKIYFTPQPLFFNLTTEWAASLQKMYAKEIPVDEGLDQLAEFIDGQLKDAGLAD</sequence>
<evidence type="ECO:0000256" key="4">
    <source>
        <dbReference type="ARBA" id="ARBA00022729"/>
    </source>
</evidence>
<accession>A0A0A0D6P1</accession>
<keyword evidence="3" id="KW-0813">Transport</keyword>
<dbReference type="InterPro" id="IPR006311">
    <property type="entry name" value="TAT_signal"/>
</dbReference>
<evidence type="ECO:0000256" key="2">
    <source>
        <dbReference type="ARBA" id="ARBA00008520"/>
    </source>
</evidence>
<organism evidence="5 6">
    <name type="scientific">Inquilinus limosus MP06</name>
    <dbReference type="NCBI Taxonomy" id="1398085"/>
    <lineage>
        <taxon>Bacteria</taxon>
        <taxon>Pseudomonadati</taxon>
        <taxon>Pseudomonadota</taxon>
        <taxon>Alphaproteobacteria</taxon>
        <taxon>Rhodospirillales</taxon>
        <taxon>Rhodospirillaceae</taxon>
        <taxon>Inquilinus</taxon>
    </lineage>
</organism>